<dbReference type="Proteomes" id="UP000005950">
    <property type="component" value="Unassembled WGS sequence"/>
</dbReference>
<reference evidence="2 3" key="1">
    <citation type="submission" date="2008-12" db="EMBL/GenBank/DDBJ databases">
        <authorList>
            <person name="Fulton L."/>
            <person name="Clifton S."/>
            <person name="Fulton B."/>
            <person name="Xu J."/>
            <person name="Minx P."/>
            <person name="Pepin K.H."/>
            <person name="Johnson M."/>
            <person name="Bhonagiri V."/>
            <person name="Nash W.E."/>
            <person name="Mardis E.R."/>
            <person name="Wilson R.K."/>
        </authorList>
    </citation>
    <scope>NUCLEOTIDE SEQUENCE [LARGE SCALE GENOMIC DNA]</scope>
    <source>
        <strain evidence="2 3">DSM 12042</strain>
    </source>
</reference>
<feature type="transmembrane region" description="Helical" evidence="1">
    <location>
        <begin position="391"/>
        <end position="408"/>
    </location>
</feature>
<feature type="transmembrane region" description="Helical" evidence="1">
    <location>
        <begin position="74"/>
        <end position="93"/>
    </location>
</feature>
<feature type="transmembrane region" description="Helical" evidence="1">
    <location>
        <begin position="300"/>
        <end position="327"/>
    </location>
</feature>
<keyword evidence="1" id="KW-1133">Transmembrane helix</keyword>
<feature type="transmembrane region" description="Helical" evidence="1">
    <location>
        <begin position="360"/>
        <end position="379"/>
    </location>
</feature>
<dbReference type="EMBL" id="ACCF01000204">
    <property type="protein sequence ID" value="EEF66570.1"/>
    <property type="molecule type" value="Genomic_DNA"/>
</dbReference>
<feature type="transmembrane region" description="Helical" evidence="1">
    <location>
        <begin position="7"/>
        <end position="28"/>
    </location>
</feature>
<keyword evidence="1" id="KW-0472">Membrane</keyword>
<protein>
    <recommendedName>
        <fullName evidence="4">Polysaccharide biosynthesis protein</fullName>
    </recommendedName>
</protein>
<feature type="transmembrane region" description="Helical" evidence="1">
    <location>
        <begin position="155"/>
        <end position="173"/>
    </location>
</feature>
<dbReference type="HOGENOM" id="CLU_606599_0_0_9"/>
<feature type="transmembrane region" description="Helical" evidence="1">
    <location>
        <begin position="414"/>
        <end position="434"/>
    </location>
</feature>
<evidence type="ECO:0000256" key="1">
    <source>
        <dbReference type="SAM" id="Phobius"/>
    </source>
</evidence>
<accession>B9YBP2</accession>
<comment type="caution">
    <text evidence="2">The sequence shown here is derived from an EMBL/GenBank/DDBJ whole genome shotgun (WGS) entry which is preliminary data.</text>
</comment>
<evidence type="ECO:0008006" key="4">
    <source>
        <dbReference type="Google" id="ProtNLM"/>
    </source>
</evidence>
<feature type="transmembrane region" description="Helical" evidence="1">
    <location>
        <begin position="34"/>
        <end position="53"/>
    </location>
</feature>
<evidence type="ECO:0000313" key="2">
    <source>
        <dbReference type="EMBL" id="EEF66570.1"/>
    </source>
</evidence>
<name>B9YBP2_9FIRM</name>
<organism evidence="2 3">
    <name type="scientific">Holdemania filiformis DSM 12042</name>
    <dbReference type="NCBI Taxonomy" id="545696"/>
    <lineage>
        <taxon>Bacteria</taxon>
        <taxon>Bacillati</taxon>
        <taxon>Bacillota</taxon>
        <taxon>Erysipelotrichia</taxon>
        <taxon>Erysipelotrichales</taxon>
        <taxon>Erysipelotrichaceae</taxon>
        <taxon>Holdemania</taxon>
    </lineage>
</organism>
<keyword evidence="1" id="KW-0812">Transmembrane</keyword>
<feature type="transmembrane region" description="Helical" evidence="1">
    <location>
        <begin position="266"/>
        <end position="288"/>
    </location>
</feature>
<reference evidence="2 3" key="2">
    <citation type="submission" date="2009-02" db="EMBL/GenBank/DDBJ databases">
        <title>Draft genome sequence of Holdemania filiformis DSM 12042.</title>
        <authorList>
            <person name="Sudarsanam P."/>
            <person name="Ley R."/>
            <person name="Guruge J."/>
            <person name="Turnbaugh P.J."/>
            <person name="Mahowald M."/>
            <person name="Liep D."/>
            <person name="Gordon J."/>
        </authorList>
    </citation>
    <scope>NUCLEOTIDE SEQUENCE [LARGE SCALE GENOMIC DNA]</scope>
    <source>
        <strain evidence="2 3">DSM 12042</strain>
    </source>
</reference>
<dbReference type="AlphaFoldDB" id="B9YBP2"/>
<gene>
    <name evidence="2" type="ORF">HOLDEFILI_03249</name>
</gene>
<evidence type="ECO:0000313" key="3">
    <source>
        <dbReference type="Proteomes" id="UP000005950"/>
    </source>
</evidence>
<sequence length="451" mass="50768">MILSVGIKAISAIVEIAIQMLITNGVGVREFGEYTFFVSLIEGAYFILFSGSIKLNTFYLSTPSINLSKFKKKYRLYFVTPIIVAIVTIYALMKNPYGILAGIILYIYYFAFDTSSVFFSRGKQLPALVGEYLLGRIVLLIGMLAVMKLNMASGMILLMLYGLQFITMLLWFTPYKKKLQLGRDEVDVSLKKLMEYQISDVANSLISYSPTILQYFVGGAFTAGFTGIISIVKRFINFISGPTTKVFLPEFSRLYKTGQQEKLEQSYLMIVRIQMVFIGTIGCVLIGFPNLILKMFSPDLIQYSSVFTIAACSLLLVAGIGPVTGILQMTGGERICNRNQWISIGAMITVWFFFRKESLFAVYGLCIQAIIEGGMKYYSVCKRFKKNIVPVKNYVLLWLPVGVIRIVVDVIGWQYSFVVLILSTCAVLVWNATFAMQDPMIKKAIIEKMKK</sequence>
<proteinExistence type="predicted"/>
<feature type="transmembrane region" description="Helical" evidence="1">
    <location>
        <begin position="132"/>
        <end position="149"/>
    </location>
</feature>
<feature type="transmembrane region" description="Helical" evidence="1">
    <location>
        <begin position="99"/>
        <end position="120"/>
    </location>
</feature>